<accession>A0A3L6PHP9</accession>
<feature type="region of interest" description="Disordered" evidence="1">
    <location>
        <begin position="60"/>
        <end position="120"/>
    </location>
</feature>
<proteinExistence type="predicted"/>
<dbReference type="PANTHER" id="PTHR33882">
    <property type="entry name" value="PATHOGENIC TYPE III EFFECTOR AVIRULENCE FACTOR AVR AVRRPT-CLEAVAGE: CLEAVAGE SITE PROTEIN"/>
    <property type="match status" value="1"/>
</dbReference>
<feature type="region of interest" description="Disordered" evidence="1">
    <location>
        <begin position="1"/>
        <end position="32"/>
    </location>
</feature>
<dbReference type="AlphaFoldDB" id="A0A3L6PHP9"/>
<dbReference type="PANTHER" id="PTHR33882:SF6">
    <property type="entry name" value="OS11G0603100 PROTEIN"/>
    <property type="match status" value="1"/>
</dbReference>
<feature type="compositionally biased region" description="Basic residues" evidence="1">
    <location>
        <begin position="1"/>
        <end position="11"/>
    </location>
</feature>
<dbReference type="Proteomes" id="UP000275267">
    <property type="component" value="Unassembled WGS sequence"/>
</dbReference>
<protein>
    <recommendedName>
        <fullName evidence="2">RIN4 pathogenic type III effector avirulence factor Avr cleavage site domain-containing protein</fullName>
    </recommendedName>
</protein>
<feature type="compositionally biased region" description="Basic and acidic residues" evidence="1">
    <location>
        <begin position="99"/>
        <end position="111"/>
    </location>
</feature>
<name>A0A3L6PHP9_PANMI</name>
<gene>
    <name evidence="3" type="ORF">C2845_PM18G10780</name>
</gene>
<feature type="region of interest" description="Disordered" evidence="1">
    <location>
        <begin position="173"/>
        <end position="194"/>
    </location>
</feature>
<comment type="caution">
    <text evidence="3">The sequence shown here is derived from an EMBL/GenBank/DDBJ whole genome shotgun (WGS) entry which is preliminary data.</text>
</comment>
<keyword evidence="4" id="KW-1185">Reference proteome</keyword>
<dbReference type="Pfam" id="PF05627">
    <property type="entry name" value="AvrRpt-cleavage"/>
    <property type="match status" value="1"/>
</dbReference>
<dbReference type="EMBL" id="PQIB02000017">
    <property type="protein sequence ID" value="RLM58301.1"/>
    <property type="molecule type" value="Genomic_DNA"/>
</dbReference>
<evidence type="ECO:0000313" key="3">
    <source>
        <dbReference type="EMBL" id="RLM58301.1"/>
    </source>
</evidence>
<dbReference type="OrthoDB" id="692668at2759"/>
<sequence length="235" mass="25920">MEGKQQRRRPPRASVPAFGGWEGGGAAPPDYSLDFTKIRAARMQRRTKALSWSSFVGNAAAAAEAPGGGDEERHHQWSSAASEGDDDHRERRRRHRRLRSDAADQTDDRQPIRPGRVPAPKTIQISAEMRAERSQFHSLGGGKFKGYLFGCVGGLWISGLGSRTREGLERIRQGHPREGKQAPKGVPARNKLEPRDRHAKSRFVRVILAQGPCFVPILSVVSEVFVGRISTFGPA</sequence>
<evidence type="ECO:0000313" key="4">
    <source>
        <dbReference type="Proteomes" id="UP000275267"/>
    </source>
</evidence>
<feature type="domain" description="RIN4 pathogenic type III effector avirulence factor Avr cleavage site" evidence="2">
    <location>
        <begin position="12"/>
        <end position="42"/>
    </location>
</feature>
<organism evidence="3 4">
    <name type="scientific">Panicum miliaceum</name>
    <name type="common">Proso millet</name>
    <name type="synonym">Broomcorn millet</name>
    <dbReference type="NCBI Taxonomy" id="4540"/>
    <lineage>
        <taxon>Eukaryota</taxon>
        <taxon>Viridiplantae</taxon>
        <taxon>Streptophyta</taxon>
        <taxon>Embryophyta</taxon>
        <taxon>Tracheophyta</taxon>
        <taxon>Spermatophyta</taxon>
        <taxon>Magnoliopsida</taxon>
        <taxon>Liliopsida</taxon>
        <taxon>Poales</taxon>
        <taxon>Poaceae</taxon>
        <taxon>PACMAD clade</taxon>
        <taxon>Panicoideae</taxon>
        <taxon>Panicodae</taxon>
        <taxon>Paniceae</taxon>
        <taxon>Panicinae</taxon>
        <taxon>Panicum</taxon>
        <taxon>Panicum sect. Panicum</taxon>
    </lineage>
</organism>
<reference evidence="4" key="1">
    <citation type="journal article" date="2019" name="Nat. Commun.">
        <title>The genome of broomcorn millet.</title>
        <authorList>
            <person name="Zou C."/>
            <person name="Miki D."/>
            <person name="Li D."/>
            <person name="Tang Q."/>
            <person name="Xiao L."/>
            <person name="Rajput S."/>
            <person name="Deng P."/>
            <person name="Jia W."/>
            <person name="Huang R."/>
            <person name="Zhang M."/>
            <person name="Sun Y."/>
            <person name="Hu J."/>
            <person name="Fu X."/>
            <person name="Schnable P.S."/>
            <person name="Li F."/>
            <person name="Zhang H."/>
            <person name="Feng B."/>
            <person name="Zhu X."/>
            <person name="Liu R."/>
            <person name="Schnable J.C."/>
            <person name="Zhu J.-K."/>
            <person name="Zhang H."/>
        </authorList>
    </citation>
    <scope>NUCLEOTIDE SEQUENCE [LARGE SCALE GENOMIC DNA]</scope>
</reference>
<evidence type="ECO:0000259" key="2">
    <source>
        <dbReference type="Pfam" id="PF05627"/>
    </source>
</evidence>
<dbReference type="InterPro" id="IPR008700">
    <property type="entry name" value="TypeIII_avirulence_cleave"/>
</dbReference>
<evidence type="ECO:0000256" key="1">
    <source>
        <dbReference type="SAM" id="MobiDB-lite"/>
    </source>
</evidence>